<evidence type="ECO:0000313" key="3">
    <source>
        <dbReference type="Proteomes" id="UP000799776"/>
    </source>
</evidence>
<comment type="caution">
    <text evidence="2">The sequence shown here is derived from an EMBL/GenBank/DDBJ whole genome shotgun (WGS) entry which is preliminary data.</text>
</comment>
<accession>A0A9P4I381</accession>
<proteinExistence type="predicted"/>
<dbReference type="AlphaFoldDB" id="A0A9P4I381"/>
<name>A0A9P4I381_9PEZI</name>
<organism evidence="2 3">
    <name type="scientific">Saccharata proteae CBS 121410</name>
    <dbReference type="NCBI Taxonomy" id="1314787"/>
    <lineage>
        <taxon>Eukaryota</taxon>
        <taxon>Fungi</taxon>
        <taxon>Dikarya</taxon>
        <taxon>Ascomycota</taxon>
        <taxon>Pezizomycotina</taxon>
        <taxon>Dothideomycetes</taxon>
        <taxon>Dothideomycetes incertae sedis</taxon>
        <taxon>Botryosphaeriales</taxon>
        <taxon>Saccharataceae</taxon>
        <taxon>Saccharata</taxon>
    </lineage>
</organism>
<gene>
    <name evidence="2" type="ORF">K490DRAFT_22657</name>
</gene>
<dbReference type="EMBL" id="ML978711">
    <property type="protein sequence ID" value="KAF2091905.1"/>
    <property type="molecule type" value="Genomic_DNA"/>
</dbReference>
<protein>
    <submittedName>
        <fullName evidence="2">Uncharacterized protein</fullName>
    </submittedName>
</protein>
<feature type="region of interest" description="Disordered" evidence="1">
    <location>
        <begin position="279"/>
        <end position="331"/>
    </location>
</feature>
<feature type="non-terminal residue" evidence="2">
    <location>
        <position position="1"/>
    </location>
</feature>
<keyword evidence="3" id="KW-1185">Reference proteome</keyword>
<feature type="compositionally biased region" description="Acidic residues" evidence="1">
    <location>
        <begin position="280"/>
        <end position="292"/>
    </location>
</feature>
<dbReference type="OrthoDB" id="5411773at2759"/>
<reference evidence="2" key="1">
    <citation type="journal article" date="2020" name="Stud. Mycol.">
        <title>101 Dothideomycetes genomes: a test case for predicting lifestyles and emergence of pathogens.</title>
        <authorList>
            <person name="Haridas S."/>
            <person name="Albert R."/>
            <person name="Binder M."/>
            <person name="Bloem J."/>
            <person name="Labutti K."/>
            <person name="Salamov A."/>
            <person name="Andreopoulos B."/>
            <person name="Baker S."/>
            <person name="Barry K."/>
            <person name="Bills G."/>
            <person name="Bluhm B."/>
            <person name="Cannon C."/>
            <person name="Castanera R."/>
            <person name="Culley D."/>
            <person name="Daum C."/>
            <person name="Ezra D."/>
            <person name="Gonzalez J."/>
            <person name="Henrissat B."/>
            <person name="Kuo A."/>
            <person name="Liang C."/>
            <person name="Lipzen A."/>
            <person name="Lutzoni F."/>
            <person name="Magnuson J."/>
            <person name="Mondo S."/>
            <person name="Nolan M."/>
            <person name="Ohm R."/>
            <person name="Pangilinan J."/>
            <person name="Park H.-J."/>
            <person name="Ramirez L."/>
            <person name="Alfaro M."/>
            <person name="Sun H."/>
            <person name="Tritt A."/>
            <person name="Yoshinaga Y."/>
            <person name="Zwiers L.-H."/>
            <person name="Turgeon B."/>
            <person name="Goodwin S."/>
            <person name="Spatafora J."/>
            <person name="Crous P."/>
            <person name="Grigoriev I."/>
        </authorList>
    </citation>
    <scope>NUCLEOTIDE SEQUENCE</scope>
    <source>
        <strain evidence="2">CBS 121410</strain>
    </source>
</reference>
<feature type="non-terminal residue" evidence="2">
    <location>
        <position position="479"/>
    </location>
</feature>
<sequence length="479" mass="53224">RPTRQLSWELSQHAGVFLGSGQYIEGLNLLTNLLTAGTAISSKDANHPALVPPSQHLALVATLIVHPSLNTKSKFPDSILASNEALNYLRLVNQTAGPINARFADAFAFATSDSPLRSGKWRNLTSPDSTEDEKPIRSDLANRSSVWNRATDFWHVVGWAFNCSIKHKQRWDRWRQWLELMLDIMEDDWTACVNLQQQAVAERNVVGKDLLQQSIIMRYITAGSGSSTSRRQKIIHAILADGSPKSMNEFKEVFSNETTKRKRASPVRRILEKDIHPFDLDLDDGEDEEDDGEAGRRSARHTAPTQKSSIVLLDGSSEDDEDDIETRSKSGADRLGGIDSVRLRERLLALLVSVAEIDPQSFTTRAALFEAFVEPLRELQVASFAAFIANSLLSPMTHVMFCCKFLLICLPISPPTYDIEPPTQSDLVDHFLALPANSGSCVENAKVSILLQSILQHMLPELKATKDFIEAVDVGVKAR</sequence>
<evidence type="ECO:0000313" key="2">
    <source>
        <dbReference type="EMBL" id="KAF2091905.1"/>
    </source>
</evidence>
<evidence type="ECO:0000256" key="1">
    <source>
        <dbReference type="SAM" id="MobiDB-lite"/>
    </source>
</evidence>
<dbReference type="Proteomes" id="UP000799776">
    <property type="component" value="Unassembled WGS sequence"/>
</dbReference>